<dbReference type="GeneID" id="40088231"/>
<keyword evidence="2" id="KW-1185">Reference proteome</keyword>
<reference evidence="1 2" key="1">
    <citation type="submission" date="2017-06" db="EMBL/GenBank/DDBJ databases">
        <authorList>
            <person name="Kim H.J."/>
            <person name="Triplett B.A."/>
        </authorList>
    </citation>
    <scope>NUCLEOTIDE SEQUENCE [LARGE SCALE GENOMIC DNA]</scope>
</reference>
<dbReference type="Proteomes" id="UP000223025">
    <property type="component" value="Segment"/>
</dbReference>
<name>A0A2L0UZR7_9CAUD</name>
<dbReference type="EMBL" id="MF403008">
    <property type="protein sequence ID" value="AUZ95010.1"/>
    <property type="molecule type" value="Genomic_DNA"/>
</dbReference>
<dbReference type="RefSeq" id="YP_009611893.1">
    <property type="nucleotide sequence ID" value="NC_042013.1"/>
</dbReference>
<evidence type="ECO:0000313" key="2">
    <source>
        <dbReference type="Proteomes" id="UP000223025"/>
    </source>
</evidence>
<evidence type="ECO:0000313" key="1">
    <source>
        <dbReference type="EMBL" id="AUZ95010.1"/>
    </source>
</evidence>
<organism evidence="1 2">
    <name type="scientific">Agrobacterium phage Atu_ph07</name>
    <dbReference type="NCBI Taxonomy" id="2024264"/>
    <lineage>
        <taxon>Viruses</taxon>
        <taxon>Duplodnaviria</taxon>
        <taxon>Heunggongvirae</taxon>
        <taxon>Uroviricota</taxon>
        <taxon>Caudoviricetes</taxon>
        <taxon>Polybotosvirus</taxon>
        <taxon>Polybotosvirus Atuph07</taxon>
    </lineage>
</organism>
<accession>A0A2L0UZR7</accession>
<protein>
    <submittedName>
        <fullName evidence="1">Uncharacterized protein</fullName>
    </submittedName>
</protein>
<sequence length="110" mass="12661">MGFDFDKLSKRVKKIKDKQKSRITFNPYADNVTSVLLEFHKMIKKGKVPAVRVNKALYLETKNILNKASTYNTLKERLFTRNGLKVNVIEDGDTIILVASEIQESKNDEK</sequence>
<dbReference type="KEGG" id="vg:40088231"/>
<proteinExistence type="predicted"/>